<keyword evidence="1" id="KW-0812">Transmembrane</keyword>
<dbReference type="KEGG" id="rst:ATY39_06520"/>
<evidence type="ECO:0000256" key="1">
    <source>
        <dbReference type="SAM" id="Phobius"/>
    </source>
</evidence>
<keyword evidence="1" id="KW-0472">Membrane</keyword>
<organism evidence="2 3">
    <name type="scientific">Rummeliibacillus stabekisii</name>
    <dbReference type="NCBI Taxonomy" id="241244"/>
    <lineage>
        <taxon>Bacteria</taxon>
        <taxon>Bacillati</taxon>
        <taxon>Bacillota</taxon>
        <taxon>Bacilli</taxon>
        <taxon>Bacillales</taxon>
        <taxon>Caryophanaceae</taxon>
        <taxon>Rummeliibacillus</taxon>
    </lineage>
</organism>
<keyword evidence="3" id="KW-1185">Reference proteome</keyword>
<evidence type="ECO:0008006" key="4">
    <source>
        <dbReference type="Google" id="ProtNLM"/>
    </source>
</evidence>
<reference evidence="2 3" key="1">
    <citation type="journal article" date="2016" name="Genome Announc.">
        <title>Whole-Genome Sequence of Rummeliibacillus stabekisii Strain PP9 Isolated from Antarctic Soil.</title>
        <authorList>
            <person name="da Mota F.F."/>
            <person name="Vollu R.E."/>
            <person name="Jurelevicius D."/>
            <person name="Seldin L."/>
        </authorList>
    </citation>
    <scope>NUCLEOTIDE SEQUENCE [LARGE SCALE GENOMIC DNA]</scope>
    <source>
        <strain evidence="2 3">PP9</strain>
    </source>
</reference>
<dbReference type="OrthoDB" id="2971941at2"/>
<dbReference type="STRING" id="241244.ATY39_06520"/>
<dbReference type="EMBL" id="CP014806">
    <property type="protein sequence ID" value="AMW99143.1"/>
    <property type="molecule type" value="Genomic_DNA"/>
</dbReference>
<feature type="transmembrane region" description="Helical" evidence="1">
    <location>
        <begin position="12"/>
        <end position="39"/>
    </location>
</feature>
<dbReference type="RefSeq" id="WP_066787514.1">
    <property type="nucleotide sequence ID" value="NZ_CP014806.1"/>
</dbReference>
<sequence>MKKIGLFVIGSIAAITILCSLGPLTGLAISAAILFTGVHFYLQSNSTFSKIIWALVAISGLLTAAANIPGFIGIAALAVIWVVYRKWKHSENETFTASDDPFTNFEKQWNEITK</sequence>
<keyword evidence="1" id="KW-1133">Transmembrane helix</keyword>
<reference evidence="3" key="2">
    <citation type="submission" date="2016-03" db="EMBL/GenBank/DDBJ databases">
        <authorList>
            <person name="Ploux O."/>
        </authorList>
    </citation>
    <scope>NUCLEOTIDE SEQUENCE [LARGE SCALE GENOMIC DNA]</scope>
    <source>
        <strain evidence="3">PP9</strain>
    </source>
</reference>
<protein>
    <recommendedName>
        <fullName evidence="4">ABC transporter permease</fullName>
    </recommendedName>
</protein>
<dbReference type="AlphaFoldDB" id="A0A143HBL8"/>
<name>A0A143HBL8_9BACL</name>
<feature type="transmembrane region" description="Helical" evidence="1">
    <location>
        <begin position="51"/>
        <end position="84"/>
    </location>
</feature>
<accession>A0A143HBL8</accession>
<gene>
    <name evidence="2" type="ORF">ATY39_06520</name>
</gene>
<evidence type="ECO:0000313" key="3">
    <source>
        <dbReference type="Proteomes" id="UP000076021"/>
    </source>
</evidence>
<proteinExistence type="predicted"/>
<evidence type="ECO:0000313" key="2">
    <source>
        <dbReference type="EMBL" id="AMW99143.1"/>
    </source>
</evidence>
<dbReference type="Proteomes" id="UP000076021">
    <property type="component" value="Chromosome"/>
</dbReference>